<dbReference type="InterPro" id="IPR000742">
    <property type="entry name" value="EGF"/>
</dbReference>
<dbReference type="InterPro" id="IPR014756">
    <property type="entry name" value="Ig_E-set"/>
</dbReference>
<dbReference type="AlphaFoldDB" id="F4Q4N2"/>
<dbReference type="CDD" id="cd00603">
    <property type="entry name" value="IPT_PCSR"/>
    <property type="match status" value="1"/>
</dbReference>
<dbReference type="PANTHER" id="PTHR24032">
    <property type="entry name" value="EGF-LIKE DOMAIN-CONTAINING PROTEIN-RELATED-RELATED"/>
    <property type="match status" value="1"/>
</dbReference>
<evidence type="ECO:0000259" key="1">
    <source>
        <dbReference type="PROSITE" id="PS01186"/>
    </source>
</evidence>
<dbReference type="InterPro" id="IPR013783">
    <property type="entry name" value="Ig-like_fold"/>
</dbReference>
<name>F4Q4N2_CACFS</name>
<organism evidence="2 3">
    <name type="scientific">Cavenderia fasciculata</name>
    <name type="common">Slime mold</name>
    <name type="synonym">Dictyostelium fasciculatum</name>
    <dbReference type="NCBI Taxonomy" id="261658"/>
    <lineage>
        <taxon>Eukaryota</taxon>
        <taxon>Amoebozoa</taxon>
        <taxon>Evosea</taxon>
        <taxon>Eumycetozoa</taxon>
        <taxon>Dictyostelia</taxon>
        <taxon>Acytosteliales</taxon>
        <taxon>Cavenderiaceae</taxon>
        <taxon>Cavenderia</taxon>
    </lineage>
</organism>
<dbReference type="InterPro" id="IPR002909">
    <property type="entry name" value="IPT_dom"/>
</dbReference>
<protein>
    <submittedName>
        <fullName evidence="2">IPT/TIG domain-containing protein</fullName>
    </submittedName>
</protein>
<dbReference type="RefSeq" id="XP_004355525.1">
    <property type="nucleotide sequence ID" value="XM_004355472.1"/>
</dbReference>
<dbReference type="InterPro" id="IPR054484">
    <property type="entry name" value="ComC_SSD"/>
</dbReference>
<sequence length="483" mass="54679">MEATPIPPFIGAFETEDMYQCYYQSLNMIGYESFRFWQGVSYNNSNSDGFTRNNGPFKGTPSPLYKSTIAPDVTRSSNILFNINDRVVSSTVENVKYCTPLITFYTNDTPTIDSVINIQFGQASLVTIKGNHFGKDHSYVLILIYGQQCKSPRFIGESNKQITCLLDVGLKPQSDNIMIRVAEMFTSIPLKQCYKDCNNRGLCDFLIGSCQCEIGYDPHVDCSSLANRYQLLTTTVFKITTSTLSTSQPIRGVIVNFTTGVQIIREIDQDNSIIRSISMDSVSWTQVNQTQDNLTSFNESIFHGTINNQSTKIQIKIGQFYNTTISTFAGEDMQMPSNSLKYTIKIIDWVWSSPYNTLQVIFHSRSDSVEYDECGVKKAYRSISPGNQVIWTRIQVGRTLLNCKIASRMIIDNSTMMPSKITILRDDDALSQQIYNQGLNLLTTFNIPRFSESVELDPVFNALILDDDSNLPYQCTEKKKFLF</sequence>
<feature type="domain" description="EGF-like" evidence="1">
    <location>
        <begin position="210"/>
        <end position="222"/>
    </location>
</feature>
<dbReference type="Gene3D" id="2.60.40.10">
    <property type="entry name" value="Immunoglobulins"/>
    <property type="match status" value="1"/>
</dbReference>
<keyword evidence="3" id="KW-1185">Reference proteome</keyword>
<dbReference type="InterPro" id="IPR053331">
    <property type="entry name" value="EGF-like_comC"/>
</dbReference>
<dbReference type="Pfam" id="PF01833">
    <property type="entry name" value="TIG"/>
    <property type="match status" value="1"/>
</dbReference>
<dbReference type="PROSITE" id="PS01186">
    <property type="entry name" value="EGF_2"/>
    <property type="match status" value="1"/>
</dbReference>
<dbReference type="KEGG" id="dfa:DFA_08022"/>
<dbReference type="Proteomes" id="UP000007797">
    <property type="component" value="Unassembled WGS sequence"/>
</dbReference>
<dbReference type="EMBL" id="GL883021">
    <property type="protein sequence ID" value="EGG17041.1"/>
    <property type="molecule type" value="Genomic_DNA"/>
</dbReference>
<evidence type="ECO:0000313" key="3">
    <source>
        <dbReference type="Proteomes" id="UP000007797"/>
    </source>
</evidence>
<accession>F4Q4N2</accession>
<dbReference type="GeneID" id="14868862"/>
<reference evidence="3" key="1">
    <citation type="journal article" date="2011" name="Genome Res.">
        <title>Phylogeny-wide analysis of social amoeba genomes highlights ancient origins for complex intercellular communication.</title>
        <authorList>
            <person name="Heidel A.J."/>
            <person name="Lawal H.M."/>
            <person name="Felder M."/>
            <person name="Schilde C."/>
            <person name="Helps N.R."/>
            <person name="Tunggal B."/>
            <person name="Rivero F."/>
            <person name="John U."/>
            <person name="Schleicher M."/>
            <person name="Eichinger L."/>
            <person name="Platzer M."/>
            <person name="Noegel A.A."/>
            <person name="Schaap P."/>
            <person name="Gloeckner G."/>
        </authorList>
    </citation>
    <scope>NUCLEOTIDE SEQUENCE [LARGE SCALE GENOMIC DNA]</scope>
    <source>
        <strain evidence="3">SH3</strain>
    </source>
</reference>
<proteinExistence type="predicted"/>
<gene>
    <name evidence="2" type="ORF">DFA_08022</name>
</gene>
<dbReference type="Pfam" id="PF22933">
    <property type="entry name" value="ComC_SSD"/>
    <property type="match status" value="1"/>
</dbReference>
<dbReference type="SUPFAM" id="SSF81296">
    <property type="entry name" value="E set domains"/>
    <property type="match status" value="1"/>
</dbReference>
<evidence type="ECO:0000313" key="2">
    <source>
        <dbReference type="EMBL" id="EGG17041.1"/>
    </source>
</evidence>